<dbReference type="Gene3D" id="1.10.287.860">
    <property type="entry name" value="Nucleotidyltransferase"/>
    <property type="match status" value="1"/>
</dbReference>
<feature type="coiled-coil region" evidence="1">
    <location>
        <begin position="177"/>
        <end position="211"/>
    </location>
</feature>
<evidence type="ECO:0000313" key="3">
    <source>
        <dbReference type="EMBL" id="OXA82577.1"/>
    </source>
</evidence>
<keyword evidence="4" id="KW-1185">Reference proteome</keyword>
<comment type="caution">
    <text evidence="3">The sequence shown here is derived from an EMBL/GenBank/DDBJ whole genome shotgun (WGS) entry which is preliminary data.</text>
</comment>
<keyword evidence="1" id="KW-0175">Coiled coil</keyword>
<dbReference type="SMART" id="SM00954">
    <property type="entry name" value="RelA_SpoT"/>
    <property type="match status" value="1"/>
</dbReference>
<dbReference type="Gene3D" id="3.30.460.10">
    <property type="entry name" value="Beta Polymerase, domain 2"/>
    <property type="match status" value="1"/>
</dbReference>
<gene>
    <name evidence="3" type="ORF">B0A65_00835</name>
</gene>
<evidence type="ECO:0000256" key="1">
    <source>
        <dbReference type="SAM" id="Coils"/>
    </source>
</evidence>
<dbReference type="EMBL" id="MUGV01000001">
    <property type="protein sequence ID" value="OXA82577.1"/>
    <property type="molecule type" value="Genomic_DNA"/>
</dbReference>
<reference evidence="3 4" key="1">
    <citation type="submission" date="2016-11" db="EMBL/GenBank/DDBJ databases">
        <title>Whole genomes of Flavobacteriaceae.</title>
        <authorList>
            <person name="Stine C."/>
            <person name="Li C."/>
            <person name="Tadesse D."/>
        </authorList>
    </citation>
    <scope>NUCLEOTIDE SEQUENCE [LARGE SCALE GENOMIC DNA]</scope>
    <source>
        <strain evidence="3 4">DSM 15937</strain>
    </source>
</reference>
<dbReference type="SUPFAM" id="SSF81301">
    <property type="entry name" value="Nucleotidyltransferase"/>
    <property type="match status" value="1"/>
</dbReference>
<name>A0ABX4BWA1_FLAFR</name>
<protein>
    <recommendedName>
        <fullName evidence="2">RelA/SpoT domain-containing protein</fullName>
    </recommendedName>
</protein>
<dbReference type="Proteomes" id="UP000198382">
    <property type="component" value="Unassembled WGS sequence"/>
</dbReference>
<organism evidence="3 4">
    <name type="scientific">Flavobacterium frigidimaris</name>
    <dbReference type="NCBI Taxonomy" id="262320"/>
    <lineage>
        <taxon>Bacteria</taxon>
        <taxon>Pseudomonadati</taxon>
        <taxon>Bacteroidota</taxon>
        <taxon>Flavobacteriia</taxon>
        <taxon>Flavobacteriales</taxon>
        <taxon>Flavobacteriaceae</taxon>
        <taxon>Flavobacterium</taxon>
    </lineage>
</organism>
<feature type="domain" description="RelA/SpoT" evidence="2">
    <location>
        <begin position="43"/>
        <end position="169"/>
    </location>
</feature>
<proteinExistence type="predicted"/>
<dbReference type="CDD" id="cd05399">
    <property type="entry name" value="NT_Rel-Spo_like"/>
    <property type="match status" value="1"/>
</dbReference>
<evidence type="ECO:0000313" key="4">
    <source>
        <dbReference type="Proteomes" id="UP000198382"/>
    </source>
</evidence>
<evidence type="ECO:0000259" key="2">
    <source>
        <dbReference type="SMART" id="SM00954"/>
    </source>
</evidence>
<accession>A0ABX4BWA1</accession>
<dbReference type="PANTHER" id="PTHR41773">
    <property type="entry name" value="GTP PYROPHOSPHATASE-RELATED"/>
    <property type="match status" value="1"/>
</dbReference>
<dbReference type="Pfam" id="PF04607">
    <property type="entry name" value="RelA_SpoT"/>
    <property type="match status" value="1"/>
</dbReference>
<dbReference type="PANTHER" id="PTHR41773:SF1">
    <property type="entry name" value="RELA_SPOT DOMAIN-CONTAINING PROTEIN"/>
    <property type="match status" value="1"/>
</dbReference>
<dbReference type="InterPro" id="IPR043519">
    <property type="entry name" value="NT_sf"/>
</dbReference>
<dbReference type="InterPro" id="IPR007685">
    <property type="entry name" value="RelA_SpoT"/>
</dbReference>
<dbReference type="RefSeq" id="WP_074660761.1">
    <property type="nucleotide sequence ID" value="NZ_MUGV01000001.1"/>
</dbReference>
<sequence length="352" mass="41104">MKDKILSDFLASEKRLDLYRERAEGLLLSLLEQENVMIHHISSRTKKIESLTKKIDDKLGKYNLLNDITDLVGIRIITYLESDVDVIAGIVSREFLVDLENSIDKRELKNDQFGYKSLHLVVNLHSSRASLPEYRNYKDLKCEIQIRSILQHAWAEIEHDLGYKGKYAIPDQYKRNFNRLAALLETADLEFDRLKRELSEYENEVGELIKNAPQNVKIDQASLLQFNLENDILIEARDLISQITGWEYSPDLNNLIGIPERFELFGIKTIKDIEDSLKNDKETFFRYLKIFTKDFKYYTMGLTIVLFYYQHFLAGKTEDISKIIEYQDYGEISIAGKPEIFLENFQKAKSSS</sequence>